<dbReference type="GO" id="GO:0004672">
    <property type="term" value="F:protein kinase activity"/>
    <property type="evidence" value="ECO:0007669"/>
    <property type="project" value="InterPro"/>
</dbReference>
<name>A0A9P5AF21_9HYPO</name>
<keyword evidence="6" id="KW-1185">Reference proteome</keyword>
<evidence type="ECO:0000313" key="5">
    <source>
        <dbReference type="EMBL" id="KAF4337488.1"/>
    </source>
</evidence>
<protein>
    <submittedName>
        <fullName evidence="5">CAMK kinase</fullName>
    </submittedName>
</protein>
<dbReference type="SMART" id="SM00248">
    <property type="entry name" value="ANK"/>
    <property type="match status" value="15"/>
</dbReference>
<evidence type="ECO:0000256" key="2">
    <source>
        <dbReference type="ARBA" id="ARBA00023043"/>
    </source>
</evidence>
<dbReference type="PANTHER" id="PTHR24166:SF48">
    <property type="entry name" value="PROTEIN VAPYRIN"/>
    <property type="match status" value="1"/>
</dbReference>
<dbReference type="Pfam" id="PF13857">
    <property type="entry name" value="Ank_5"/>
    <property type="match status" value="1"/>
</dbReference>
<keyword evidence="5" id="KW-0418">Kinase</keyword>
<dbReference type="Proteomes" id="UP000730481">
    <property type="component" value="Unassembled WGS sequence"/>
</dbReference>
<dbReference type="Pfam" id="PF12796">
    <property type="entry name" value="Ank_2"/>
    <property type="match status" value="4"/>
</dbReference>
<dbReference type="InterPro" id="IPR050889">
    <property type="entry name" value="Dendritic_Spine_Reg/Scaffold"/>
</dbReference>
<feature type="repeat" description="ANK" evidence="3">
    <location>
        <begin position="484"/>
        <end position="516"/>
    </location>
</feature>
<dbReference type="PROSITE" id="PS50297">
    <property type="entry name" value="ANK_REP_REGION"/>
    <property type="match status" value="10"/>
</dbReference>
<dbReference type="PROSITE" id="PS50088">
    <property type="entry name" value="ANK_REPEAT"/>
    <property type="match status" value="13"/>
</dbReference>
<dbReference type="Pfam" id="PF00023">
    <property type="entry name" value="Ank"/>
    <property type="match status" value="1"/>
</dbReference>
<organism evidence="5 6">
    <name type="scientific">Fusarium beomiforme</name>
    <dbReference type="NCBI Taxonomy" id="44412"/>
    <lineage>
        <taxon>Eukaryota</taxon>
        <taxon>Fungi</taxon>
        <taxon>Dikarya</taxon>
        <taxon>Ascomycota</taxon>
        <taxon>Pezizomycotina</taxon>
        <taxon>Sordariomycetes</taxon>
        <taxon>Hypocreomycetidae</taxon>
        <taxon>Hypocreales</taxon>
        <taxon>Nectriaceae</taxon>
        <taxon>Fusarium</taxon>
        <taxon>Fusarium burgessii species complex</taxon>
    </lineage>
</organism>
<evidence type="ECO:0000256" key="1">
    <source>
        <dbReference type="ARBA" id="ARBA00022737"/>
    </source>
</evidence>
<feature type="domain" description="Protein kinase" evidence="4">
    <location>
        <begin position="43"/>
        <end position="323"/>
    </location>
</feature>
<sequence>MDETLSDLVRDYKLVTRHEGVFTIHFHSDPDAPPSSPCRQERWRRVRTLGRGGQGEVILQTCIEGGRYFTERAVKRIRLQNGNSKQHYKRELESIVKFSHDRYSKYFVKSLGWYATSNKLYMAMEYFPEGDLYSYISNHQIVTEEECSLITSQILSGIALMHEEGFAHRDVKPQNILIYRHPQSPPPSSWWVKLADFGISKKLDTETCWTSLVPGTPLYMAPEILRCEPRSLFINDYKTADIWAVEISTLASQTTSQRWAAELHDATMLPKSLDPVPNSSDITTTDDQIDTVFIRTESSSESMEMLLPRTDRSGISQMVQELFNAIDSVDAGMVGLLVNSGVNINIPDRTGRTPLYLSATIGHLEITRKLLEGGAIIEATDGFGGRTPLQSAVLNGHIDVVELLITYGADIEVIDGLGGFTPLGCAVSMNYKAVTELLLNRKANVEAATDSGCTPLMAAARNGSEDLIILLLEHGADINATDERGHTPIVWAAESGSAEAVQVLIQRGVDFNAGDSSGLSALRAAQRMDHVVVKQLLLEAGADISTSTDNKVVDGSLIEATKHGRTSLLVSLLKLKGADVEERDACGCTPLILAASEGCVNIVEVLLDNGANIEASNLAAYTPLMSAADNGHPSVVSILLERRADVRSHDHEGRTSLALAARKGHTSTVQFLLSRNAPVHWPNYAGETALMVAAQFGHTQVVESLLTYGASIEASDNEGCTSLILAARQGYVYTVRLLLEGEAKMDRRTIGGQSALIEASKEGHEAVVELLLEEGAAFETMDIHGETALVHAVKRNHEAVVTLLLQIGADLEAEAEDGPTCLMIATRNRNKPIMDLLVRHGAKKGWPYYRARFA</sequence>
<evidence type="ECO:0000256" key="3">
    <source>
        <dbReference type="PROSITE-ProRule" id="PRU00023"/>
    </source>
</evidence>
<dbReference type="EMBL" id="PVQB02000408">
    <property type="protein sequence ID" value="KAF4337488.1"/>
    <property type="molecule type" value="Genomic_DNA"/>
</dbReference>
<dbReference type="GO" id="GO:0005524">
    <property type="term" value="F:ATP binding"/>
    <property type="evidence" value="ECO:0007669"/>
    <property type="project" value="InterPro"/>
</dbReference>
<dbReference type="PRINTS" id="PR01415">
    <property type="entry name" value="ANKYRIN"/>
</dbReference>
<accession>A0A9P5AF21</accession>
<dbReference type="PROSITE" id="PS00108">
    <property type="entry name" value="PROTEIN_KINASE_ST"/>
    <property type="match status" value="1"/>
</dbReference>
<feature type="repeat" description="ANK" evidence="3">
    <location>
        <begin position="685"/>
        <end position="717"/>
    </location>
</feature>
<dbReference type="Pfam" id="PF00069">
    <property type="entry name" value="Pkinase"/>
    <property type="match status" value="1"/>
</dbReference>
<feature type="repeat" description="ANK" evidence="3">
    <location>
        <begin position="517"/>
        <end position="549"/>
    </location>
</feature>
<keyword evidence="1" id="KW-0677">Repeat</keyword>
<proteinExistence type="predicted"/>
<feature type="repeat" description="ANK" evidence="3">
    <location>
        <begin position="350"/>
        <end position="382"/>
    </location>
</feature>
<dbReference type="SUPFAM" id="SSF56112">
    <property type="entry name" value="Protein kinase-like (PK-like)"/>
    <property type="match status" value="1"/>
</dbReference>
<feature type="repeat" description="ANK" evidence="3">
    <location>
        <begin position="619"/>
        <end position="651"/>
    </location>
</feature>
<dbReference type="PANTHER" id="PTHR24166">
    <property type="entry name" value="ROLLING PEBBLES, ISOFORM B"/>
    <property type="match status" value="1"/>
</dbReference>
<gene>
    <name evidence="5" type="ORF">FBEOM_8629</name>
</gene>
<dbReference type="InterPro" id="IPR008271">
    <property type="entry name" value="Ser/Thr_kinase_AS"/>
</dbReference>
<dbReference type="InterPro" id="IPR036770">
    <property type="entry name" value="Ankyrin_rpt-contain_sf"/>
</dbReference>
<reference evidence="5" key="2">
    <citation type="submission" date="2020-02" db="EMBL/GenBank/DDBJ databases">
        <title>Identification and distribution of gene clusters putatively required for synthesis of sphingolipid metabolism inhibitors in phylogenetically diverse species of the filamentous fungus Fusarium.</title>
        <authorList>
            <person name="Kim H.-S."/>
            <person name="Busman M."/>
            <person name="Brown D.W."/>
            <person name="Divon H."/>
            <person name="Uhlig S."/>
            <person name="Proctor R.H."/>
        </authorList>
    </citation>
    <scope>NUCLEOTIDE SEQUENCE</scope>
    <source>
        <strain evidence="5">NRRL 25174</strain>
    </source>
</reference>
<feature type="repeat" description="ANK" evidence="3">
    <location>
        <begin position="652"/>
        <end position="684"/>
    </location>
</feature>
<dbReference type="AlphaFoldDB" id="A0A9P5AF21"/>
<dbReference type="InterPro" id="IPR000719">
    <property type="entry name" value="Prot_kinase_dom"/>
</dbReference>
<comment type="caution">
    <text evidence="5">The sequence shown here is derived from an EMBL/GenBank/DDBJ whole genome shotgun (WGS) entry which is preliminary data.</text>
</comment>
<dbReference type="InterPro" id="IPR011009">
    <property type="entry name" value="Kinase-like_dom_sf"/>
</dbReference>
<feature type="repeat" description="ANK" evidence="3">
    <location>
        <begin position="418"/>
        <end position="450"/>
    </location>
</feature>
<feature type="repeat" description="ANK" evidence="3">
    <location>
        <begin position="784"/>
        <end position="816"/>
    </location>
</feature>
<keyword evidence="2 3" id="KW-0040">ANK repeat</keyword>
<dbReference type="OrthoDB" id="10252171at2759"/>
<feature type="repeat" description="ANK" evidence="3">
    <location>
        <begin position="451"/>
        <end position="483"/>
    </location>
</feature>
<dbReference type="Gene3D" id="1.10.510.10">
    <property type="entry name" value="Transferase(Phosphotransferase) domain 1"/>
    <property type="match status" value="1"/>
</dbReference>
<dbReference type="Gene3D" id="1.25.40.20">
    <property type="entry name" value="Ankyrin repeat-containing domain"/>
    <property type="match status" value="4"/>
</dbReference>
<dbReference type="SMART" id="SM00220">
    <property type="entry name" value="S_TKc"/>
    <property type="match status" value="1"/>
</dbReference>
<dbReference type="PROSITE" id="PS50011">
    <property type="entry name" value="PROTEIN_KINASE_DOM"/>
    <property type="match status" value="1"/>
</dbReference>
<evidence type="ECO:0000313" key="6">
    <source>
        <dbReference type="Proteomes" id="UP000730481"/>
    </source>
</evidence>
<feature type="repeat" description="ANK" evidence="3">
    <location>
        <begin position="751"/>
        <end position="783"/>
    </location>
</feature>
<dbReference type="InterPro" id="IPR002110">
    <property type="entry name" value="Ankyrin_rpt"/>
</dbReference>
<reference evidence="5" key="1">
    <citation type="journal article" date="2017" name="Mycologia">
        <title>Fusarium algeriense, sp. nov., a novel toxigenic crown rot pathogen of durum wheat from Algeria is nested in the Fusarium burgessii species complex.</title>
        <authorList>
            <person name="Laraba I."/>
            <person name="Keddad A."/>
            <person name="Boureghda H."/>
            <person name="Abdallah N."/>
            <person name="Vaughan M.M."/>
            <person name="Proctor R.H."/>
            <person name="Busman M."/>
            <person name="O'Donnell K."/>
        </authorList>
    </citation>
    <scope>NUCLEOTIDE SEQUENCE</scope>
    <source>
        <strain evidence="5">NRRL 25174</strain>
    </source>
</reference>
<feature type="repeat" description="ANK" evidence="3">
    <location>
        <begin position="384"/>
        <end position="416"/>
    </location>
</feature>
<evidence type="ECO:0000259" key="4">
    <source>
        <dbReference type="PROSITE" id="PS50011"/>
    </source>
</evidence>
<feature type="repeat" description="ANK" evidence="3">
    <location>
        <begin position="718"/>
        <end position="750"/>
    </location>
</feature>
<feature type="repeat" description="ANK" evidence="3">
    <location>
        <begin position="586"/>
        <end position="618"/>
    </location>
</feature>
<dbReference type="SUPFAM" id="SSF48403">
    <property type="entry name" value="Ankyrin repeat"/>
    <property type="match status" value="2"/>
</dbReference>
<keyword evidence="5" id="KW-0808">Transferase</keyword>